<evidence type="ECO:0000256" key="2">
    <source>
        <dbReference type="ARBA" id="ARBA00023136"/>
    </source>
</evidence>
<protein>
    <recommendedName>
        <fullName evidence="6">TonB-dependent receptor-like beta-barrel domain-containing protein</fullName>
    </recommendedName>
</protein>
<dbReference type="SUPFAM" id="SSF56935">
    <property type="entry name" value="Porins"/>
    <property type="match status" value="1"/>
</dbReference>
<dbReference type="Gene3D" id="2.40.170.20">
    <property type="entry name" value="TonB-dependent receptor, beta-barrel domain"/>
    <property type="match status" value="1"/>
</dbReference>
<evidence type="ECO:0008006" key="6">
    <source>
        <dbReference type="Google" id="ProtNLM"/>
    </source>
</evidence>
<gene>
    <name evidence="4" type="ORF">HK413_07350</name>
</gene>
<comment type="caution">
    <text evidence="4">The sequence shown here is derived from an EMBL/GenBank/DDBJ whole genome shotgun (WGS) entry which is preliminary data.</text>
</comment>
<evidence type="ECO:0000313" key="4">
    <source>
        <dbReference type="EMBL" id="NNU34017.1"/>
    </source>
</evidence>
<accession>A0ABX1W1B2</accession>
<evidence type="ECO:0000313" key="5">
    <source>
        <dbReference type="Proteomes" id="UP000566071"/>
    </source>
</evidence>
<proteinExistence type="predicted"/>
<reference evidence="4 5" key="1">
    <citation type="submission" date="2020-05" db="EMBL/GenBank/DDBJ databases">
        <authorList>
            <person name="Khan S.A."/>
            <person name="Jeon C.O."/>
            <person name="Chun B.H."/>
        </authorList>
    </citation>
    <scope>NUCLEOTIDE SEQUENCE [LARGE SCALE GENOMIC DNA]</scope>
    <source>
        <strain evidence="4 5">S1162</strain>
    </source>
</reference>
<dbReference type="Proteomes" id="UP000566071">
    <property type="component" value="Unassembled WGS sequence"/>
</dbReference>
<dbReference type="EMBL" id="JABFCR010000027">
    <property type="protein sequence ID" value="NNU34017.1"/>
    <property type="molecule type" value="Genomic_DNA"/>
</dbReference>
<keyword evidence="5" id="KW-1185">Reference proteome</keyword>
<sequence>MSWVFTGYTYTDTRQYFNDVVNAQTLTPKNKISADVTYEIENSFRAGVEGFYTGSQLLSDGTTGQSSG</sequence>
<dbReference type="InterPro" id="IPR036942">
    <property type="entry name" value="Beta-barrel_TonB_sf"/>
</dbReference>
<organism evidence="4 5">
    <name type="scientific">Mucilaginibacter humi</name>
    <dbReference type="NCBI Taxonomy" id="2732510"/>
    <lineage>
        <taxon>Bacteria</taxon>
        <taxon>Pseudomonadati</taxon>
        <taxon>Bacteroidota</taxon>
        <taxon>Sphingobacteriia</taxon>
        <taxon>Sphingobacteriales</taxon>
        <taxon>Sphingobacteriaceae</taxon>
        <taxon>Mucilaginibacter</taxon>
    </lineage>
</organism>
<keyword evidence="3" id="KW-0998">Cell outer membrane</keyword>
<evidence type="ECO:0000256" key="1">
    <source>
        <dbReference type="ARBA" id="ARBA00004442"/>
    </source>
</evidence>
<name>A0ABX1W1B2_9SPHI</name>
<evidence type="ECO:0000256" key="3">
    <source>
        <dbReference type="ARBA" id="ARBA00023237"/>
    </source>
</evidence>
<comment type="subcellular location">
    <subcellularLocation>
        <location evidence="1">Cell outer membrane</location>
    </subcellularLocation>
</comment>
<keyword evidence="2" id="KW-0472">Membrane</keyword>
<dbReference type="RefSeq" id="WP_175269700.1">
    <property type="nucleotide sequence ID" value="NZ_JABFCR010000027.1"/>
</dbReference>